<dbReference type="Gene3D" id="3.40.50.1820">
    <property type="entry name" value="alpha/beta hydrolase"/>
    <property type="match status" value="1"/>
</dbReference>
<organism evidence="4 5">
    <name type="scientific">Alkaliphilus pronyensis</name>
    <dbReference type="NCBI Taxonomy" id="1482732"/>
    <lineage>
        <taxon>Bacteria</taxon>
        <taxon>Bacillati</taxon>
        <taxon>Bacillota</taxon>
        <taxon>Clostridia</taxon>
        <taxon>Peptostreptococcales</taxon>
        <taxon>Natronincolaceae</taxon>
        <taxon>Alkaliphilus</taxon>
    </lineage>
</organism>
<dbReference type="EMBL" id="WBZC01000002">
    <property type="protein sequence ID" value="KAB3539687.1"/>
    <property type="molecule type" value="Genomic_DNA"/>
</dbReference>
<evidence type="ECO:0000256" key="2">
    <source>
        <dbReference type="PIRSR" id="PIRSR017388-2"/>
    </source>
</evidence>
<proteinExistence type="predicted"/>
<feature type="active site" description="Charge relay system" evidence="1">
    <location>
        <position position="224"/>
    </location>
</feature>
<keyword evidence="4" id="KW-0378">Hydrolase</keyword>
<dbReference type="SUPFAM" id="SSF53474">
    <property type="entry name" value="alpha/beta-Hydrolases"/>
    <property type="match status" value="1"/>
</dbReference>
<feature type="binding site" evidence="2">
    <location>
        <position position="25"/>
    </location>
    <ligand>
        <name>substrate</name>
    </ligand>
</feature>
<evidence type="ECO:0000313" key="5">
    <source>
        <dbReference type="Proteomes" id="UP000432715"/>
    </source>
</evidence>
<dbReference type="Proteomes" id="UP000432715">
    <property type="component" value="Unassembled WGS sequence"/>
</dbReference>
<gene>
    <name evidence="4" type="ORF">F8154_00610</name>
</gene>
<evidence type="ECO:0000259" key="3">
    <source>
        <dbReference type="Pfam" id="PF12146"/>
    </source>
</evidence>
<dbReference type="InterPro" id="IPR012354">
    <property type="entry name" value="Esterase_lipase"/>
</dbReference>
<feature type="active site" description="Nucleophile" evidence="1">
    <location>
        <position position="93"/>
    </location>
</feature>
<dbReference type="InterPro" id="IPR022742">
    <property type="entry name" value="Hydrolase_4"/>
</dbReference>
<dbReference type="InterPro" id="IPR051044">
    <property type="entry name" value="MAG_DAG_Lipase"/>
</dbReference>
<dbReference type="AlphaFoldDB" id="A0A6I0FKS2"/>
<dbReference type="PIRSF" id="PIRSF017388">
    <property type="entry name" value="Esterase_lipase"/>
    <property type="match status" value="1"/>
</dbReference>
<dbReference type="Pfam" id="PF12146">
    <property type="entry name" value="Hydrolase_4"/>
    <property type="match status" value="1"/>
</dbReference>
<accession>A0A6I0FKS2</accession>
<dbReference type="RefSeq" id="WP_151859647.1">
    <property type="nucleotide sequence ID" value="NZ_WBZC01000002.1"/>
</dbReference>
<reference evidence="4 5" key="1">
    <citation type="submission" date="2019-10" db="EMBL/GenBank/DDBJ databases">
        <title>Alkaliphilus serpentinus sp. nov. and Alkaliphilus pronyensis sp. nov., two novel anaerobic alkaliphilic species isolated from the serpentinized-hosted hydrothermal field of the Prony Bay (New Caledonia).</title>
        <authorList>
            <person name="Postec A."/>
        </authorList>
    </citation>
    <scope>NUCLEOTIDE SEQUENCE [LARGE SCALE GENOMIC DNA]</scope>
    <source>
        <strain evidence="4 5">LacV</strain>
    </source>
</reference>
<keyword evidence="5" id="KW-1185">Reference proteome</keyword>
<dbReference type="GO" id="GO:0052689">
    <property type="term" value="F:carboxylic ester hydrolase activity"/>
    <property type="evidence" value="ECO:0007669"/>
    <property type="project" value="InterPro"/>
</dbReference>
<name>A0A6I0FKS2_9FIRM</name>
<protein>
    <submittedName>
        <fullName evidence="4">Alpha/beta fold hydrolase</fullName>
    </submittedName>
</protein>
<sequence>MDFSKETKAFFLDGGNEGCLLIHGFTGSAAHMRPLGNYLHENGYTVNGILLKGHGTTVEDMEKCSYREWVESAFNGYNKLKQRCDKIYVMGLSMGGILSLYLAEKLPVEKVVSISAPIILKDPLAKWTPILKHIKKYNKWSVDKIKNKEKNNPAIGYSIIPIKSVPELLKLIKITKNRLVDITCPLLVVQPMLDKHVKPVSADIIFNKTSSTYKEKLWLQNSPHACTLGPEKELLHRRILQFIKKP</sequence>
<dbReference type="PANTHER" id="PTHR11614">
    <property type="entry name" value="PHOSPHOLIPASE-RELATED"/>
    <property type="match status" value="1"/>
</dbReference>
<dbReference type="OrthoDB" id="9786110at2"/>
<feature type="active site" description="Charge relay system" evidence="1">
    <location>
        <position position="194"/>
    </location>
</feature>
<evidence type="ECO:0000256" key="1">
    <source>
        <dbReference type="PIRSR" id="PIRSR017388-1"/>
    </source>
</evidence>
<feature type="binding site" evidence="2">
    <location>
        <position position="94"/>
    </location>
    <ligand>
        <name>substrate</name>
    </ligand>
</feature>
<dbReference type="InterPro" id="IPR029058">
    <property type="entry name" value="AB_hydrolase_fold"/>
</dbReference>
<feature type="domain" description="Serine aminopeptidase S33" evidence="3">
    <location>
        <begin position="19"/>
        <end position="225"/>
    </location>
</feature>
<comment type="caution">
    <text evidence="4">The sequence shown here is derived from an EMBL/GenBank/DDBJ whole genome shotgun (WGS) entry which is preliminary data.</text>
</comment>
<evidence type="ECO:0000313" key="4">
    <source>
        <dbReference type="EMBL" id="KAB3539687.1"/>
    </source>
</evidence>